<keyword evidence="2" id="KW-1185">Reference proteome</keyword>
<dbReference type="AlphaFoldDB" id="A0A8H3G235"/>
<dbReference type="EMBL" id="CAJPDS010000081">
    <property type="protein sequence ID" value="CAF9935247.1"/>
    <property type="molecule type" value="Genomic_DNA"/>
</dbReference>
<organism evidence="1 2">
    <name type="scientific">Heterodermia speciosa</name>
    <dbReference type="NCBI Taxonomy" id="116794"/>
    <lineage>
        <taxon>Eukaryota</taxon>
        <taxon>Fungi</taxon>
        <taxon>Dikarya</taxon>
        <taxon>Ascomycota</taxon>
        <taxon>Pezizomycotina</taxon>
        <taxon>Lecanoromycetes</taxon>
        <taxon>OSLEUM clade</taxon>
        <taxon>Lecanoromycetidae</taxon>
        <taxon>Caliciales</taxon>
        <taxon>Physciaceae</taxon>
        <taxon>Heterodermia</taxon>
    </lineage>
</organism>
<evidence type="ECO:0000313" key="1">
    <source>
        <dbReference type="EMBL" id="CAF9935247.1"/>
    </source>
</evidence>
<evidence type="ECO:0000313" key="2">
    <source>
        <dbReference type="Proteomes" id="UP000664521"/>
    </source>
</evidence>
<accession>A0A8H3G235</accession>
<comment type="caution">
    <text evidence="1">The sequence shown here is derived from an EMBL/GenBank/DDBJ whole genome shotgun (WGS) entry which is preliminary data.</text>
</comment>
<dbReference type="Proteomes" id="UP000664521">
    <property type="component" value="Unassembled WGS sequence"/>
</dbReference>
<gene>
    <name evidence="1" type="ORF">HETSPECPRED_009712</name>
</gene>
<sequence length="364" mass="40140">MSFYSNTPATGDEAQSVLDFDFELLGNNIIGGDGGQSLQTLMASDGSEFTADIDSPTPDPFAEQHLNQSDSADRFDVAAAIPLRVKYLRMLSSLNEDLLQQVYTMNSEDSLDEELDISSPREQHHRNTGPDFQTIFKNSQRFLDIMQPFLLPVESRFGTNIPAASSASTSTAYSRSSLSSPADVCVPPLNFGISSASSNGNSASVKPIMEYSLWDPTRKTADDVLRPDFPTAMSFMSCLCSLSRIYRIMISRIERSLLSSLSSSPQLRQLLPSVNLGGFSIEHHHELQIKLLLQVSSDMLERVESTVHRLLVGRDGRGLFPASLFQLLLQQEALEDGSSDVESATMTLKAKIKNVTRMLEGVKW</sequence>
<protein>
    <submittedName>
        <fullName evidence="1">Uncharacterized protein</fullName>
    </submittedName>
</protein>
<dbReference type="OrthoDB" id="4222821at2759"/>
<reference evidence="1" key="1">
    <citation type="submission" date="2021-03" db="EMBL/GenBank/DDBJ databases">
        <authorList>
            <person name="Tagirdzhanova G."/>
        </authorList>
    </citation>
    <scope>NUCLEOTIDE SEQUENCE</scope>
</reference>
<name>A0A8H3G235_9LECA</name>
<proteinExistence type="predicted"/>